<protein>
    <submittedName>
        <fullName evidence="2">Uncharacterized protein</fullName>
    </submittedName>
</protein>
<dbReference type="Proteomes" id="UP001054945">
    <property type="component" value="Unassembled WGS sequence"/>
</dbReference>
<organism evidence="2 3">
    <name type="scientific">Caerostris extrusa</name>
    <name type="common">Bark spider</name>
    <name type="synonym">Caerostris bankana</name>
    <dbReference type="NCBI Taxonomy" id="172846"/>
    <lineage>
        <taxon>Eukaryota</taxon>
        <taxon>Metazoa</taxon>
        <taxon>Ecdysozoa</taxon>
        <taxon>Arthropoda</taxon>
        <taxon>Chelicerata</taxon>
        <taxon>Arachnida</taxon>
        <taxon>Araneae</taxon>
        <taxon>Araneomorphae</taxon>
        <taxon>Entelegynae</taxon>
        <taxon>Araneoidea</taxon>
        <taxon>Araneidae</taxon>
        <taxon>Caerostris</taxon>
    </lineage>
</organism>
<keyword evidence="3" id="KW-1185">Reference proteome</keyword>
<comment type="caution">
    <text evidence="2">The sequence shown here is derived from an EMBL/GenBank/DDBJ whole genome shotgun (WGS) entry which is preliminary data.</text>
</comment>
<reference evidence="2 3" key="1">
    <citation type="submission" date="2021-06" db="EMBL/GenBank/DDBJ databases">
        <title>Caerostris extrusa draft genome.</title>
        <authorList>
            <person name="Kono N."/>
            <person name="Arakawa K."/>
        </authorList>
    </citation>
    <scope>NUCLEOTIDE SEQUENCE [LARGE SCALE GENOMIC DNA]</scope>
</reference>
<gene>
    <name evidence="2" type="ORF">CEXT_396931</name>
</gene>
<sequence length="129" mass="13865">MNRSEEKKKIRPCSLATPSPLNKNITRIHSPRDTDYKISKKKARLHYLPTPLTRGGGRGGTEGVHSFSHLTANDNGGRVRGIPGTVAPREDGSGSGSGEESNQGYGCAVALVTARPFFFILILTHGHSL</sequence>
<feature type="region of interest" description="Disordered" evidence="1">
    <location>
        <begin position="47"/>
        <end position="103"/>
    </location>
</feature>
<feature type="region of interest" description="Disordered" evidence="1">
    <location>
        <begin position="1"/>
        <end position="33"/>
    </location>
</feature>
<dbReference type="EMBL" id="BPLR01005847">
    <property type="protein sequence ID" value="GIY05463.1"/>
    <property type="molecule type" value="Genomic_DNA"/>
</dbReference>
<accession>A0AAV4QDP4</accession>
<evidence type="ECO:0000313" key="2">
    <source>
        <dbReference type="EMBL" id="GIY05463.1"/>
    </source>
</evidence>
<name>A0AAV4QDP4_CAEEX</name>
<dbReference type="AlphaFoldDB" id="A0AAV4QDP4"/>
<evidence type="ECO:0000313" key="3">
    <source>
        <dbReference type="Proteomes" id="UP001054945"/>
    </source>
</evidence>
<proteinExistence type="predicted"/>
<evidence type="ECO:0000256" key="1">
    <source>
        <dbReference type="SAM" id="MobiDB-lite"/>
    </source>
</evidence>
<feature type="compositionally biased region" description="Polar residues" evidence="1">
    <location>
        <begin position="16"/>
        <end position="27"/>
    </location>
</feature>